<dbReference type="Proteomes" id="UP001177003">
    <property type="component" value="Chromosome 9"/>
</dbReference>
<dbReference type="AlphaFoldDB" id="A0AA36A305"/>
<gene>
    <name evidence="2" type="ORF">LSALG_LOCUS41035</name>
</gene>
<feature type="region of interest" description="Disordered" evidence="1">
    <location>
        <begin position="69"/>
        <end position="112"/>
    </location>
</feature>
<proteinExistence type="predicted"/>
<protein>
    <submittedName>
        <fullName evidence="2">Uncharacterized protein</fullName>
    </submittedName>
</protein>
<name>A0AA36A305_LACSI</name>
<accession>A0AA36A305</accession>
<sequence>MLRHHNTPCWSIKLRVSSNLDMPCWFFHHTVLVPPTRRVQPSKEDFTLNYCSSRFWVLHVSEEEFVENTPPINLVDNSEKDDQATLNKRKRTSAKEKTSGKRKTSGKETSSC</sequence>
<reference evidence="2" key="1">
    <citation type="submission" date="2023-04" db="EMBL/GenBank/DDBJ databases">
        <authorList>
            <person name="Vijverberg K."/>
            <person name="Xiong W."/>
            <person name="Schranz E."/>
        </authorList>
    </citation>
    <scope>NUCLEOTIDE SEQUENCE</scope>
</reference>
<dbReference type="EMBL" id="OX465085">
    <property type="protein sequence ID" value="CAI9302552.1"/>
    <property type="molecule type" value="Genomic_DNA"/>
</dbReference>
<organism evidence="2 3">
    <name type="scientific">Lactuca saligna</name>
    <name type="common">Willowleaf lettuce</name>
    <dbReference type="NCBI Taxonomy" id="75948"/>
    <lineage>
        <taxon>Eukaryota</taxon>
        <taxon>Viridiplantae</taxon>
        <taxon>Streptophyta</taxon>
        <taxon>Embryophyta</taxon>
        <taxon>Tracheophyta</taxon>
        <taxon>Spermatophyta</taxon>
        <taxon>Magnoliopsida</taxon>
        <taxon>eudicotyledons</taxon>
        <taxon>Gunneridae</taxon>
        <taxon>Pentapetalae</taxon>
        <taxon>asterids</taxon>
        <taxon>campanulids</taxon>
        <taxon>Asterales</taxon>
        <taxon>Asteraceae</taxon>
        <taxon>Cichorioideae</taxon>
        <taxon>Cichorieae</taxon>
        <taxon>Lactucinae</taxon>
        <taxon>Lactuca</taxon>
    </lineage>
</organism>
<evidence type="ECO:0000313" key="2">
    <source>
        <dbReference type="EMBL" id="CAI9302552.1"/>
    </source>
</evidence>
<keyword evidence="3" id="KW-1185">Reference proteome</keyword>
<evidence type="ECO:0000256" key="1">
    <source>
        <dbReference type="SAM" id="MobiDB-lite"/>
    </source>
</evidence>
<evidence type="ECO:0000313" key="3">
    <source>
        <dbReference type="Proteomes" id="UP001177003"/>
    </source>
</evidence>